<evidence type="ECO:0000256" key="1">
    <source>
        <dbReference type="SAM" id="Phobius"/>
    </source>
</evidence>
<keyword evidence="4" id="KW-1185">Reference proteome</keyword>
<dbReference type="InterPro" id="IPR025328">
    <property type="entry name" value="DUF4234"/>
</dbReference>
<keyword evidence="1" id="KW-0812">Transmembrane</keyword>
<feature type="transmembrane region" description="Helical" evidence="1">
    <location>
        <begin position="39"/>
        <end position="58"/>
    </location>
</feature>
<protein>
    <submittedName>
        <fullName evidence="3">DUF4234 domain-containing protein</fullName>
    </submittedName>
</protein>
<name>A0A6L9XWX4_9MICO</name>
<feature type="transmembrane region" description="Helical" evidence="1">
    <location>
        <begin position="7"/>
        <end position="27"/>
    </location>
</feature>
<organism evidence="3 4">
    <name type="scientific">Leifsonia tongyongensis</name>
    <dbReference type="NCBI Taxonomy" id="1268043"/>
    <lineage>
        <taxon>Bacteria</taxon>
        <taxon>Bacillati</taxon>
        <taxon>Actinomycetota</taxon>
        <taxon>Actinomycetes</taxon>
        <taxon>Micrococcales</taxon>
        <taxon>Microbacteriaceae</taxon>
        <taxon>Leifsonia</taxon>
    </lineage>
</organism>
<evidence type="ECO:0000313" key="3">
    <source>
        <dbReference type="EMBL" id="NEN05776.1"/>
    </source>
</evidence>
<evidence type="ECO:0000259" key="2">
    <source>
        <dbReference type="Pfam" id="PF14018"/>
    </source>
</evidence>
<dbReference type="Proteomes" id="UP000474967">
    <property type="component" value="Unassembled WGS sequence"/>
</dbReference>
<gene>
    <name evidence="3" type="ORF">G3T36_07810</name>
</gene>
<comment type="caution">
    <text evidence="3">The sequence shown here is derived from an EMBL/GenBank/DDBJ whole genome shotgun (WGS) entry which is preliminary data.</text>
</comment>
<proteinExistence type="predicted"/>
<accession>A0A6L9XWX4</accession>
<feature type="transmembrane region" description="Helical" evidence="1">
    <location>
        <begin position="70"/>
        <end position="92"/>
    </location>
</feature>
<evidence type="ECO:0000313" key="4">
    <source>
        <dbReference type="Proteomes" id="UP000474967"/>
    </source>
</evidence>
<sequence>MKRRPPAAVFFLPVLTFGIYWIVWLAHSRGELNNRSADIPTTWLYLVPFVNIWWLWRFAAGVRIVTGRSVAAPFVLLLLLGNIGASVVQAGLNKAEEPYFPAIGDLQYSS</sequence>
<reference evidence="3 4" key="1">
    <citation type="journal article" date="2014" name="J. Microbiol.">
        <title>Diaminobutyricibacter tongyongensis gen. nov., sp. nov. and Homoserinibacter gongjuensis gen. nov., sp. nov. belong to the family Microbacteriaceae.</title>
        <authorList>
            <person name="Kim S.J."/>
            <person name="Ahn J.H."/>
            <person name="Weon H.Y."/>
            <person name="Hamada M."/>
            <person name="Suzuki K."/>
            <person name="Kwon S.W."/>
        </authorList>
    </citation>
    <scope>NUCLEOTIDE SEQUENCE [LARGE SCALE GENOMIC DNA]</scope>
    <source>
        <strain evidence="3 4">NBRC 108724</strain>
    </source>
</reference>
<keyword evidence="1" id="KW-0472">Membrane</keyword>
<keyword evidence="1" id="KW-1133">Transmembrane helix</keyword>
<dbReference type="RefSeq" id="WP_163288948.1">
    <property type="nucleotide sequence ID" value="NZ_JAAGWY010000001.1"/>
</dbReference>
<dbReference type="EMBL" id="JAAGWY010000001">
    <property type="protein sequence ID" value="NEN05776.1"/>
    <property type="molecule type" value="Genomic_DNA"/>
</dbReference>
<feature type="domain" description="DUF4234" evidence="2">
    <location>
        <begin position="4"/>
        <end position="61"/>
    </location>
</feature>
<dbReference type="AlphaFoldDB" id="A0A6L9XWX4"/>
<dbReference type="Pfam" id="PF14018">
    <property type="entry name" value="DUF4234"/>
    <property type="match status" value="1"/>
</dbReference>